<evidence type="ECO:0000259" key="2">
    <source>
        <dbReference type="Pfam" id="PF25787"/>
    </source>
</evidence>
<feature type="domain" description="Transposase Tc1-like" evidence="1">
    <location>
        <begin position="69"/>
        <end position="120"/>
    </location>
</feature>
<keyword evidence="4" id="KW-1185">Reference proteome</keyword>
<protein>
    <recommendedName>
        <fullName evidence="5">Transposase IS30-like HTH domain-containing protein</fullName>
    </recommendedName>
</protein>
<dbReference type="InterPro" id="IPR009057">
    <property type="entry name" value="Homeodomain-like_sf"/>
</dbReference>
<proteinExistence type="predicted"/>
<dbReference type="GO" id="GO:0015074">
    <property type="term" value="P:DNA integration"/>
    <property type="evidence" value="ECO:0007669"/>
    <property type="project" value="InterPro"/>
</dbReference>
<name>A0AAQ4NRH5_GASAC</name>
<dbReference type="AlphaFoldDB" id="A0AAQ4NRH5"/>
<dbReference type="InterPro" id="IPR002492">
    <property type="entry name" value="Transposase_Tc1-like"/>
</dbReference>
<reference evidence="3" key="3">
    <citation type="submission" date="2025-09" db="UniProtKB">
        <authorList>
            <consortium name="Ensembl"/>
        </authorList>
    </citation>
    <scope>IDENTIFICATION</scope>
</reference>
<dbReference type="InterPro" id="IPR036388">
    <property type="entry name" value="WH-like_DNA-bd_sf"/>
</dbReference>
<dbReference type="GO" id="GO:0003677">
    <property type="term" value="F:DNA binding"/>
    <property type="evidence" value="ECO:0007669"/>
    <property type="project" value="InterPro"/>
</dbReference>
<sequence length="124" mass="13905">MGKSKELSMDQKKRIIDLNKSGKSLEAISKQLHVPRATVQTIVCEYKVHGTVLSLPRSGRKRKLSLAADRKLVRRVKSQPRTTKTQICQELEAAGRQVSVSTVKHVLHFHGLRGGRARRKKSGN</sequence>
<accession>A0AAQ4NRH5</accession>
<organism evidence="3 4">
    <name type="scientific">Gasterosteus aculeatus aculeatus</name>
    <name type="common">three-spined stickleback</name>
    <dbReference type="NCBI Taxonomy" id="481459"/>
    <lineage>
        <taxon>Eukaryota</taxon>
        <taxon>Metazoa</taxon>
        <taxon>Chordata</taxon>
        <taxon>Craniata</taxon>
        <taxon>Vertebrata</taxon>
        <taxon>Euteleostomi</taxon>
        <taxon>Actinopterygii</taxon>
        <taxon>Neopterygii</taxon>
        <taxon>Teleostei</taxon>
        <taxon>Neoteleostei</taxon>
        <taxon>Acanthomorphata</taxon>
        <taxon>Eupercaria</taxon>
        <taxon>Perciformes</taxon>
        <taxon>Cottioidei</taxon>
        <taxon>Gasterosteales</taxon>
        <taxon>Gasterosteidae</taxon>
        <taxon>Gasterosteus</taxon>
    </lineage>
</organism>
<dbReference type="Pfam" id="PF01498">
    <property type="entry name" value="HTH_Tnp_Tc3_2"/>
    <property type="match status" value="1"/>
</dbReference>
<dbReference type="SUPFAM" id="SSF46689">
    <property type="entry name" value="Homeodomain-like"/>
    <property type="match status" value="1"/>
</dbReference>
<reference evidence="3" key="2">
    <citation type="submission" date="2025-08" db="UniProtKB">
        <authorList>
            <consortium name="Ensembl"/>
        </authorList>
    </citation>
    <scope>IDENTIFICATION</scope>
</reference>
<dbReference type="Proteomes" id="UP000007635">
    <property type="component" value="Chromosome III"/>
</dbReference>
<reference evidence="3 4" key="1">
    <citation type="journal article" date="2021" name="G3 (Bethesda)">
        <title>Improved contiguity of the threespine stickleback genome using long-read sequencing.</title>
        <authorList>
            <person name="Nath S."/>
            <person name="Shaw D.E."/>
            <person name="White M.A."/>
        </authorList>
    </citation>
    <scope>NUCLEOTIDE SEQUENCE [LARGE SCALE GENOMIC DNA]</scope>
    <source>
        <strain evidence="3 4">Lake Benthic</strain>
    </source>
</reference>
<dbReference type="Ensembl" id="ENSGACT00000030142.1">
    <property type="protein sequence ID" value="ENSGACP00000029046.1"/>
    <property type="gene ID" value="ENSGACG00000032160.1"/>
</dbReference>
<dbReference type="Gene3D" id="1.10.10.10">
    <property type="entry name" value="Winged helix-like DNA-binding domain superfamily/Winged helix DNA-binding domain"/>
    <property type="match status" value="1"/>
</dbReference>
<feature type="domain" description="Sleeping Beauty transposase HTH" evidence="2">
    <location>
        <begin position="1"/>
        <end position="52"/>
    </location>
</feature>
<evidence type="ECO:0008006" key="5">
    <source>
        <dbReference type="Google" id="ProtNLM"/>
    </source>
</evidence>
<dbReference type="InterPro" id="IPR057667">
    <property type="entry name" value="HTH_SB"/>
</dbReference>
<evidence type="ECO:0000259" key="1">
    <source>
        <dbReference type="Pfam" id="PF01498"/>
    </source>
</evidence>
<dbReference type="Pfam" id="PF25787">
    <property type="entry name" value="HTH_SB"/>
    <property type="match status" value="1"/>
</dbReference>
<dbReference type="GeneTree" id="ENSGT01120000271870"/>
<evidence type="ECO:0000313" key="4">
    <source>
        <dbReference type="Proteomes" id="UP000007635"/>
    </source>
</evidence>
<evidence type="ECO:0000313" key="3">
    <source>
        <dbReference type="Ensembl" id="ENSGACP00000029046.1"/>
    </source>
</evidence>
<dbReference type="GO" id="GO:0006313">
    <property type="term" value="P:DNA transposition"/>
    <property type="evidence" value="ECO:0007669"/>
    <property type="project" value="InterPro"/>
</dbReference>